<evidence type="ECO:0000313" key="3">
    <source>
        <dbReference type="Proteomes" id="UP000481033"/>
    </source>
</evidence>
<name>A0A6M0RVB7_9CYAN</name>
<dbReference type="AlphaFoldDB" id="A0A6M0RVB7"/>
<dbReference type="EMBL" id="QXHD01000004">
    <property type="protein sequence ID" value="NEZ59662.1"/>
    <property type="molecule type" value="Genomic_DNA"/>
</dbReference>
<feature type="domain" description="NAD(P)-binding" evidence="1">
    <location>
        <begin position="7"/>
        <end position="189"/>
    </location>
</feature>
<gene>
    <name evidence="2" type="ORF">DXZ20_29285</name>
</gene>
<organism evidence="2 3">
    <name type="scientific">Adonisia turfae CCMR0081</name>
    <dbReference type="NCBI Taxonomy" id="2292702"/>
    <lineage>
        <taxon>Bacteria</taxon>
        <taxon>Bacillati</taxon>
        <taxon>Cyanobacteriota</taxon>
        <taxon>Adonisia</taxon>
        <taxon>Adonisia turfae</taxon>
    </lineage>
</organism>
<reference evidence="2 3" key="1">
    <citation type="journal article" date="2020" name="Microb. Ecol.">
        <title>Ecogenomics of the Marine Benthic Filamentous Cyanobacterium Adonisia.</title>
        <authorList>
            <person name="Walter J.M."/>
            <person name="Coutinho F.H."/>
            <person name="Leomil L."/>
            <person name="Hargreaves P.I."/>
            <person name="Campeao M.E."/>
            <person name="Vieira V.V."/>
            <person name="Silva B.S."/>
            <person name="Fistarol G.O."/>
            <person name="Salomon P.S."/>
            <person name="Sawabe T."/>
            <person name="Mino S."/>
            <person name="Hosokawa M."/>
            <person name="Miyashita H."/>
            <person name="Maruyama F."/>
            <person name="van Verk M.C."/>
            <person name="Dutilh B.E."/>
            <person name="Thompson C.C."/>
            <person name="Thompson F.L."/>
        </authorList>
    </citation>
    <scope>NUCLEOTIDE SEQUENCE [LARGE SCALE GENOMIC DNA]</scope>
    <source>
        <strain evidence="2 3">CCMR0081</strain>
    </source>
</reference>
<sequence length="217" mass="23120">MKVLVVGATGQTGRRITNQLSGSDVAVKAMVRDRSKADFSEAVEVVVGDVLKPETLAVAIAGCDAIICATGAAPSFDMTGPYQVDFVGTKNLVDAAKLAGVKRFVIVSSLCVSKFFHPLNLFWLVLYWKKQAENYIANSGLTYTIVRPGGLRNEDSGDPILMASADTLFEGGIAREKVAQVCIAALSEPESENKIVEIVMNSEAQAQSFGVLFAGVR</sequence>
<evidence type="ECO:0000313" key="2">
    <source>
        <dbReference type="EMBL" id="NEZ59662.1"/>
    </source>
</evidence>
<accession>A0A6M0RVB7</accession>
<dbReference type="PANTHER" id="PTHR15020">
    <property type="entry name" value="FLAVIN REDUCTASE-RELATED"/>
    <property type="match status" value="1"/>
</dbReference>
<dbReference type="Pfam" id="PF13460">
    <property type="entry name" value="NAD_binding_10"/>
    <property type="match status" value="1"/>
</dbReference>
<dbReference type="Proteomes" id="UP000481033">
    <property type="component" value="Unassembled WGS sequence"/>
</dbReference>
<dbReference type="RefSeq" id="WP_163702560.1">
    <property type="nucleotide sequence ID" value="NZ_QXHD01000004.1"/>
</dbReference>
<dbReference type="InterPro" id="IPR016040">
    <property type="entry name" value="NAD(P)-bd_dom"/>
</dbReference>
<dbReference type="SUPFAM" id="SSF51735">
    <property type="entry name" value="NAD(P)-binding Rossmann-fold domains"/>
    <property type="match status" value="1"/>
</dbReference>
<proteinExistence type="predicted"/>
<dbReference type="InterPro" id="IPR036291">
    <property type="entry name" value="NAD(P)-bd_dom_sf"/>
</dbReference>
<protein>
    <submittedName>
        <fullName evidence="2">SDR family oxidoreductase</fullName>
    </submittedName>
</protein>
<comment type="caution">
    <text evidence="2">The sequence shown here is derived from an EMBL/GenBank/DDBJ whole genome shotgun (WGS) entry which is preliminary data.</text>
</comment>
<dbReference type="Gene3D" id="3.40.50.720">
    <property type="entry name" value="NAD(P)-binding Rossmann-like Domain"/>
    <property type="match status" value="1"/>
</dbReference>
<dbReference type="PANTHER" id="PTHR15020:SF50">
    <property type="entry name" value="UPF0659 PROTEIN YMR090W"/>
    <property type="match status" value="1"/>
</dbReference>
<evidence type="ECO:0000259" key="1">
    <source>
        <dbReference type="Pfam" id="PF13460"/>
    </source>
</evidence>
<dbReference type="CDD" id="cd05243">
    <property type="entry name" value="SDR_a5"/>
    <property type="match status" value="1"/>
</dbReference>
<keyword evidence="3" id="KW-1185">Reference proteome</keyword>